<keyword evidence="3" id="KW-1185">Reference proteome</keyword>
<proteinExistence type="predicted"/>
<evidence type="ECO:0000259" key="1">
    <source>
        <dbReference type="Pfam" id="PF06283"/>
    </source>
</evidence>
<name>A0A849BJ45_9ACTN</name>
<sequence length="247" mass="25917">MSSPSAPAAPAGRALVVAGAGRYADPWHPFPVTAAAVAEVVRGTGLEVDVTPDEDGAVEDALARLVDPAARPDLLVLSVGLPRDGAPSPAPGPALEGLRAFCADGRALLGCHVAATSFVEVPAWKGRLGGRWVRDVTWHPEIGPASVRVRRGAHPLLAEDGPAVPDVVELVDEVYCDLRVADDVVVLADAEHDGRTHPLAWVREEPGGRRTAYDALGHDERSFASAGHRALLDRLVRWLAAAPAPRA</sequence>
<protein>
    <submittedName>
        <fullName evidence="2">ThuA domain-containing protein</fullName>
    </submittedName>
</protein>
<accession>A0A849BJ45</accession>
<comment type="caution">
    <text evidence="2">The sequence shown here is derived from an EMBL/GenBank/DDBJ whole genome shotgun (WGS) entry which is preliminary data.</text>
</comment>
<organism evidence="2 3">
    <name type="scientific">Pseudokineococcus marinus</name>
    <dbReference type="NCBI Taxonomy" id="351215"/>
    <lineage>
        <taxon>Bacteria</taxon>
        <taxon>Bacillati</taxon>
        <taxon>Actinomycetota</taxon>
        <taxon>Actinomycetes</taxon>
        <taxon>Kineosporiales</taxon>
        <taxon>Kineosporiaceae</taxon>
        <taxon>Pseudokineococcus</taxon>
    </lineage>
</organism>
<dbReference type="Gene3D" id="3.40.50.880">
    <property type="match status" value="1"/>
</dbReference>
<dbReference type="AlphaFoldDB" id="A0A849BJ45"/>
<dbReference type="Pfam" id="PF06283">
    <property type="entry name" value="ThuA"/>
    <property type="match status" value="1"/>
</dbReference>
<gene>
    <name evidence="2" type="ORF">HLB09_08915</name>
</gene>
<dbReference type="InterPro" id="IPR029010">
    <property type="entry name" value="ThuA-like"/>
</dbReference>
<dbReference type="Proteomes" id="UP000555552">
    <property type="component" value="Unassembled WGS sequence"/>
</dbReference>
<feature type="domain" description="ThuA-like" evidence="1">
    <location>
        <begin position="28"/>
        <end position="238"/>
    </location>
</feature>
<dbReference type="SUPFAM" id="SSF52317">
    <property type="entry name" value="Class I glutamine amidotransferase-like"/>
    <property type="match status" value="1"/>
</dbReference>
<dbReference type="RefSeq" id="WP_171203035.1">
    <property type="nucleotide sequence ID" value="NZ_BAAANP010000014.1"/>
</dbReference>
<evidence type="ECO:0000313" key="2">
    <source>
        <dbReference type="EMBL" id="NNH23210.1"/>
    </source>
</evidence>
<reference evidence="2 3" key="1">
    <citation type="submission" date="2020-05" db="EMBL/GenBank/DDBJ databases">
        <title>MicrobeNet Type strains.</title>
        <authorList>
            <person name="Nicholson A.C."/>
        </authorList>
    </citation>
    <scope>NUCLEOTIDE SEQUENCE [LARGE SCALE GENOMIC DNA]</scope>
    <source>
        <strain evidence="2 3">JCM 14547</strain>
    </source>
</reference>
<dbReference type="EMBL" id="JABEMA010000109">
    <property type="protein sequence ID" value="NNH23210.1"/>
    <property type="molecule type" value="Genomic_DNA"/>
</dbReference>
<dbReference type="InterPro" id="IPR029062">
    <property type="entry name" value="Class_I_gatase-like"/>
</dbReference>
<evidence type="ECO:0000313" key="3">
    <source>
        <dbReference type="Proteomes" id="UP000555552"/>
    </source>
</evidence>